<proteinExistence type="predicted"/>
<accession>A0A7V5LTA4</accession>
<comment type="caution">
    <text evidence="1">The sequence shown here is derived from an EMBL/GenBank/DDBJ whole genome shotgun (WGS) entry which is preliminary data.</text>
</comment>
<sequence>MNFLFQSLVIFSLILPLSPDDYREYPENYFKVSGLGGLNYRGILLDTTGYYLPLFPEFHFYPEKGYIYLKRDTLERAIPETQLFSRRGGAYYTEIGGGFITRLGLRELEAALYFSSLKESENDRNFHYAEMRYLGVPQINIFYFTPGERNNYAMDLRFPWVHFSAGRGITETYQISLFPWKQVSLGIKAENSIYTVKMGYGSCMFNLQKEEDEFTPGFSLEWRKNPVFLWTEYGKRYWYERPEEALRVSVNASLKYFLAFVYYKRALRNDGKVYFWNSEDVIDSSRSSLDLMGEIKIPVVKLLNFSGAFVYNSHHSNPDFIVVINKSLSFRDGEVMITPELIWSSRSSYLKFLLSVVLFKAMEIQYIQYMENYRFTIGARLFD</sequence>
<dbReference type="EMBL" id="DRTX01000103">
    <property type="protein sequence ID" value="HHF53100.1"/>
    <property type="molecule type" value="Genomic_DNA"/>
</dbReference>
<name>A0A7V5LTA4_UNCW3</name>
<dbReference type="AlphaFoldDB" id="A0A7V5LTA4"/>
<evidence type="ECO:0000313" key="1">
    <source>
        <dbReference type="EMBL" id="HHF53100.1"/>
    </source>
</evidence>
<dbReference type="Proteomes" id="UP000886050">
    <property type="component" value="Unassembled WGS sequence"/>
</dbReference>
<organism evidence="1">
    <name type="scientific">candidate division WOR-3 bacterium</name>
    <dbReference type="NCBI Taxonomy" id="2052148"/>
    <lineage>
        <taxon>Bacteria</taxon>
        <taxon>Bacteria division WOR-3</taxon>
    </lineage>
</organism>
<reference evidence="1" key="1">
    <citation type="journal article" date="2020" name="mSystems">
        <title>Genome- and Community-Level Interaction Insights into Carbon Utilization and Element Cycling Functions of Hydrothermarchaeota in Hydrothermal Sediment.</title>
        <authorList>
            <person name="Zhou Z."/>
            <person name="Liu Y."/>
            <person name="Xu W."/>
            <person name="Pan J."/>
            <person name="Luo Z.H."/>
            <person name="Li M."/>
        </authorList>
    </citation>
    <scope>NUCLEOTIDE SEQUENCE [LARGE SCALE GENOMIC DNA]</scope>
    <source>
        <strain evidence="1">HyVt-96</strain>
    </source>
</reference>
<protein>
    <submittedName>
        <fullName evidence="1">Uncharacterized protein</fullName>
    </submittedName>
</protein>
<gene>
    <name evidence="1" type="ORF">ENL43_01895</name>
</gene>